<protein>
    <submittedName>
        <fullName evidence="2">Uncharacterized protein</fullName>
    </submittedName>
</protein>
<reference evidence="2 3" key="2">
    <citation type="journal article" date="2011" name="Stand. Genomic Sci.">
        <title>Complete genome sequence of Truepera radiovictrix type strain (RQ-24).</title>
        <authorList>
            <person name="Ivanova N."/>
            <person name="Rohde C."/>
            <person name="Munk C."/>
            <person name="Nolan M."/>
            <person name="Lucas S."/>
            <person name="Del Rio T.G."/>
            <person name="Tice H."/>
            <person name="Deshpande S."/>
            <person name="Cheng J.F."/>
            <person name="Tapia R."/>
            <person name="Han C."/>
            <person name="Goodwin L."/>
            <person name="Pitluck S."/>
            <person name="Liolios K."/>
            <person name="Mavromatis K."/>
            <person name="Mikhailova N."/>
            <person name="Pati A."/>
            <person name="Chen A."/>
            <person name="Palaniappan K."/>
            <person name="Land M."/>
            <person name="Hauser L."/>
            <person name="Chang Y.J."/>
            <person name="Jeffries C.D."/>
            <person name="Brambilla E."/>
            <person name="Rohde M."/>
            <person name="Goker M."/>
            <person name="Tindall B.J."/>
            <person name="Woyke T."/>
            <person name="Bristow J."/>
            <person name="Eisen J.A."/>
            <person name="Markowitz V."/>
            <person name="Hugenholtz P."/>
            <person name="Kyrpides N.C."/>
            <person name="Klenk H.P."/>
            <person name="Lapidus A."/>
        </authorList>
    </citation>
    <scope>NUCLEOTIDE SEQUENCE [LARGE SCALE GENOMIC DNA]</scope>
    <source>
        <strain evidence="3">DSM 17093 / CIP 108686 / LMG 22925 / RQ-24</strain>
    </source>
</reference>
<name>D7CW16_TRURR</name>
<evidence type="ECO:0000256" key="1">
    <source>
        <dbReference type="SAM" id="MobiDB-lite"/>
    </source>
</evidence>
<dbReference type="OrthoDB" id="9804710at2"/>
<proteinExistence type="predicted"/>
<sequence length="118" mass="12518">MCGPLALLAKVGDTRFLALCTCGALHLVWDNATIRLHQGDLSGVVRALQAPPKGSPGDLQVSTAAGAVHVWLLSVGLRLSPPDFEAFREMLARSQERLHSRTAAPPLSAAQPGCRQLN</sequence>
<keyword evidence="3" id="KW-1185">Reference proteome</keyword>
<dbReference type="STRING" id="649638.Trad_1154"/>
<evidence type="ECO:0000313" key="3">
    <source>
        <dbReference type="Proteomes" id="UP000000379"/>
    </source>
</evidence>
<dbReference type="RefSeq" id="WP_013177650.1">
    <property type="nucleotide sequence ID" value="NC_014221.1"/>
</dbReference>
<feature type="region of interest" description="Disordered" evidence="1">
    <location>
        <begin position="97"/>
        <end position="118"/>
    </location>
</feature>
<dbReference type="EMBL" id="CP002049">
    <property type="protein sequence ID" value="ADI14279.1"/>
    <property type="molecule type" value="Genomic_DNA"/>
</dbReference>
<dbReference type="HOGENOM" id="CLU_2072116_0_0_0"/>
<evidence type="ECO:0000313" key="2">
    <source>
        <dbReference type="EMBL" id="ADI14279.1"/>
    </source>
</evidence>
<dbReference type="KEGG" id="tra:Trad_1154"/>
<reference evidence="3" key="1">
    <citation type="submission" date="2010-05" db="EMBL/GenBank/DDBJ databases">
        <title>The complete genome of Truepera radiovictris DSM 17093.</title>
        <authorList>
            <consortium name="US DOE Joint Genome Institute (JGI-PGF)"/>
            <person name="Lucas S."/>
            <person name="Copeland A."/>
            <person name="Lapidus A."/>
            <person name="Glavina del Rio T."/>
            <person name="Dalin E."/>
            <person name="Tice H."/>
            <person name="Bruce D."/>
            <person name="Goodwin L."/>
            <person name="Pitluck S."/>
            <person name="Kyrpides N."/>
            <person name="Mavromatis K."/>
            <person name="Ovchinnikova G."/>
            <person name="Munk A.C."/>
            <person name="Detter J.C."/>
            <person name="Han C."/>
            <person name="Tapia R."/>
            <person name="Land M."/>
            <person name="Hauser L."/>
            <person name="Markowitz V."/>
            <person name="Cheng J.-F."/>
            <person name="Hugenholtz P."/>
            <person name="Woyke T."/>
            <person name="Wu D."/>
            <person name="Tindall B."/>
            <person name="Pomrenke H.G."/>
            <person name="Brambilla E."/>
            <person name="Klenk H.-P."/>
            <person name="Eisen J.A."/>
        </authorList>
    </citation>
    <scope>NUCLEOTIDE SEQUENCE [LARGE SCALE GENOMIC DNA]</scope>
    <source>
        <strain evidence="3">DSM 17093 / CIP 108686 / LMG 22925 / RQ-24</strain>
    </source>
</reference>
<dbReference type="AlphaFoldDB" id="D7CW16"/>
<organism evidence="2 3">
    <name type="scientific">Truepera radiovictrix (strain DSM 17093 / CIP 108686 / LMG 22925 / RQ-24)</name>
    <dbReference type="NCBI Taxonomy" id="649638"/>
    <lineage>
        <taxon>Bacteria</taxon>
        <taxon>Thermotogati</taxon>
        <taxon>Deinococcota</taxon>
        <taxon>Deinococci</taxon>
        <taxon>Trueperales</taxon>
        <taxon>Trueperaceae</taxon>
        <taxon>Truepera</taxon>
    </lineage>
</organism>
<dbReference type="eggNOG" id="ENOG502ZRDU">
    <property type="taxonomic scope" value="Bacteria"/>
</dbReference>
<accession>D7CW16</accession>
<dbReference type="Proteomes" id="UP000000379">
    <property type="component" value="Chromosome"/>
</dbReference>
<gene>
    <name evidence="2" type="ordered locus">Trad_1154</name>
</gene>